<proteinExistence type="predicted"/>
<protein>
    <submittedName>
        <fullName evidence="2">Uncharacterized protein</fullName>
    </submittedName>
</protein>
<dbReference type="AlphaFoldDB" id="A0AAN7Q3B0"/>
<organism evidence="2 3">
    <name type="scientific">Aquatica leii</name>
    <dbReference type="NCBI Taxonomy" id="1421715"/>
    <lineage>
        <taxon>Eukaryota</taxon>
        <taxon>Metazoa</taxon>
        <taxon>Ecdysozoa</taxon>
        <taxon>Arthropoda</taxon>
        <taxon>Hexapoda</taxon>
        <taxon>Insecta</taxon>
        <taxon>Pterygota</taxon>
        <taxon>Neoptera</taxon>
        <taxon>Endopterygota</taxon>
        <taxon>Coleoptera</taxon>
        <taxon>Polyphaga</taxon>
        <taxon>Elateriformia</taxon>
        <taxon>Elateroidea</taxon>
        <taxon>Lampyridae</taxon>
        <taxon>Luciolinae</taxon>
        <taxon>Aquatica</taxon>
    </lineage>
</organism>
<name>A0AAN7Q3B0_9COLE</name>
<evidence type="ECO:0000256" key="1">
    <source>
        <dbReference type="SAM" id="Phobius"/>
    </source>
</evidence>
<keyword evidence="1" id="KW-1133">Transmembrane helix</keyword>
<gene>
    <name evidence="2" type="ORF">RN001_000750</name>
</gene>
<keyword evidence="1" id="KW-0812">Transmembrane</keyword>
<feature type="transmembrane region" description="Helical" evidence="1">
    <location>
        <begin position="82"/>
        <end position="107"/>
    </location>
</feature>
<evidence type="ECO:0000313" key="3">
    <source>
        <dbReference type="Proteomes" id="UP001353858"/>
    </source>
</evidence>
<keyword evidence="1" id="KW-0472">Membrane</keyword>
<keyword evidence="3" id="KW-1185">Reference proteome</keyword>
<dbReference type="EMBL" id="JARPUR010000001">
    <property type="protein sequence ID" value="KAK4884479.1"/>
    <property type="molecule type" value="Genomic_DNA"/>
</dbReference>
<dbReference type="Proteomes" id="UP001353858">
    <property type="component" value="Unassembled WGS sequence"/>
</dbReference>
<accession>A0AAN7Q3B0</accession>
<comment type="caution">
    <text evidence="2">The sequence shown here is derived from an EMBL/GenBank/DDBJ whole genome shotgun (WGS) entry which is preliminary data.</text>
</comment>
<sequence length="239" mass="26427">MTWIDRNIMARTIVAADNITERYVTMGNRKNAYQTKQNRLLNFNTDTDGEISIEMQFAVPFIKIPVDKAIDATKGAVAKVNIAAVVVSAAIALMTGFILPALVKVFSLKFNPMMEMMEEAGRGGKSESSDLWHVLTLMDQALTENNLDTTSCMQRFVCWATQNTVNKISNGKATSADKIIDGIITSDWINNMVDGTPIHSALKNGLKGISCSREYNTCKLSQKTFLTLLKQFSNTINLT</sequence>
<reference evidence="3" key="1">
    <citation type="submission" date="2023-01" db="EMBL/GenBank/DDBJ databases">
        <title>Key to firefly adult light organ development and bioluminescence: homeobox transcription factors regulate luciferase expression and transportation to peroxisome.</title>
        <authorList>
            <person name="Fu X."/>
        </authorList>
    </citation>
    <scope>NUCLEOTIDE SEQUENCE [LARGE SCALE GENOMIC DNA]</scope>
</reference>
<evidence type="ECO:0000313" key="2">
    <source>
        <dbReference type="EMBL" id="KAK4884479.1"/>
    </source>
</evidence>